<evidence type="ECO:0000256" key="1">
    <source>
        <dbReference type="SAM" id="MobiDB-lite"/>
    </source>
</evidence>
<sequence>MTGTSATSMFAALLDRSVAHIGELAADGRRFDRQTIATIADVWDNNTFALFTTALTRPGWWRERRAKAALAWMADFGPSRRAWMIEQAAIAGHRLEPLLPRTSQRAVHYRDHLGRVQPGITPLTASAVADIAKDYDLARAEVRAVTVERAGDELRGHVALAASRRYASPGEQEDPVVRLFLTGVQTVRFDSGDKRGATLTADAATVEVRVGSRSHLRAASATVGFDDPSWHLSHIGRIADAGTPHGRPAGRKPGHGGRTPMRDGARDAAIVLHQAMLEIRSVRYAKLVGRIPLPQLCNVLAGADTDVLTAARQPPATRDHTFRRLAEKWIAGSPRLAGRTADRFADDHWTRTMVPDSPPPSPVVDLPTKAQLTLATYTAPSAPDGALRNASTMVNLAVPDRDGTWGLRAVSFPEPASLSLDTAAFTTAHDVSYTPGVSLVLGRGAFAVTCSRPGPDDVTGKVVR</sequence>
<dbReference type="Proteomes" id="UP000823521">
    <property type="component" value="Unassembled WGS sequence"/>
</dbReference>
<keyword evidence="3" id="KW-1185">Reference proteome</keyword>
<organism evidence="2 3">
    <name type="scientific">Micromonospora echinofusca</name>
    <dbReference type="NCBI Taxonomy" id="47858"/>
    <lineage>
        <taxon>Bacteria</taxon>
        <taxon>Bacillati</taxon>
        <taxon>Actinomycetota</taxon>
        <taxon>Actinomycetes</taxon>
        <taxon>Micromonosporales</taxon>
        <taxon>Micromonosporaceae</taxon>
        <taxon>Micromonospora</taxon>
    </lineage>
</organism>
<proteinExistence type="predicted"/>
<feature type="region of interest" description="Disordered" evidence="1">
    <location>
        <begin position="238"/>
        <end position="263"/>
    </location>
</feature>
<name>A0ABS3VYG2_MICEH</name>
<reference evidence="2 3" key="1">
    <citation type="submission" date="2019-12" db="EMBL/GenBank/DDBJ databases">
        <title>Whole genome sequencing of endophytic Actinobacterium Micromonospora sp. MPMI6T.</title>
        <authorList>
            <person name="Evv R."/>
            <person name="Podile A.R."/>
        </authorList>
    </citation>
    <scope>NUCLEOTIDE SEQUENCE [LARGE SCALE GENOMIC DNA]</scope>
    <source>
        <strain evidence="2 3">MPMI6</strain>
    </source>
</reference>
<accession>A0ABS3VYG2</accession>
<comment type="caution">
    <text evidence="2">The sequence shown here is derived from an EMBL/GenBank/DDBJ whole genome shotgun (WGS) entry which is preliminary data.</text>
</comment>
<gene>
    <name evidence="2" type="ORF">GSF22_26835</name>
</gene>
<evidence type="ECO:0000313" key="3">
    <source>
        <dbReference type="Proteomes" id="UP000823521"/>
    </source>
</evidence>
<evidence type="ECO:0000313" key="2">
    <source>
        <dbReference type="EMBL" id="MBO4209579.1"/>
    </source>
</evidence>
<dbReference type="RefSeq" id="WP_208816538.1">
    <property type="nucleotide sequence ID" value="NZ_WVUH01000318.1"/>
</dbReference>
<protein>
    <submittedName>
        <fullName evidence="2">Uncharacterized protein</fullName>
    </submittedName>
</protein>
<dbReference type="EMBL" id="WVUH01000318">
    <property type="protein sequence ID" value="MBO4209579.1"/>
    <property type="molecule type" value="Genomic_DNA"/>
</dbReference>